<feature type="region of interest" description="Disordered" evidence="1">
    <location>
        <begin position="1"/>
        <end position="80"/>
    </location>
</feature>
<dbReference type="Proteomes" id="UP000887564">
    <property type="component" value="Unplaced"/>
</dbReference>
<reference evidence="3" key="1">
    <citation type="submission" date="2022-11" db="UniProtKB">
        <authorList>
            <consortium name="WormBaseParasite"/>
        </authorList>
    </citation>
    <scope>IDENTIFICATION</scope>
</reference>
<organism evidence="2 3">
    <name type="scientific">Parascaris equorum</name>
    <name type="common">Equine roundworm</name>
    <dbReference type="NCBI Taxonomy" id="6256"/>
    <lineage>
        <taxon>Eukaryota</taxon>
        <taxon>Metazoa</taxon>
        <taxon>Ecdysozoa</taxon>
        <taxon>Nematoda</taxon>
        <taxon>Chromadorea</taxon>
        <taxon>Rhabditida</taxon>
        <taxon>Spirurina</taxon>
        <taxon>Ascaridomorpha</taxon>
        <taxon>Ascaridoidea</taxon>
        <taxon>Ascarididae</taxon>
        <taxon>Parascaris</taxon>
    </lineage>
</organism>
<proteinExistence type="predicted"/>
<evidence type="ECO:0000256" key="1">
    <source>
        <dbReference type="SAM" id="MobiDB-lite"/>
    </source>
</evidence>
<feature type="compositionally biased region" description="Polar residues" evidence="1">
    <location>
        <begin position="44"/>
        <end position="53"/>
    </location>
</feature>
<feature type="compositionally biased region" description="Basic and acidic residues" evidence="1">
    <location>
        <begin position="54"/>
        <end position="78"/>
    </location>
</feature>
<dbReference type="AlphaFoldDB" id="A0A914R4D0"/>
<protein>
    <submittedName>
        <fullName evidence="3">Uncharacterized protein</fullName>
    </submittedName>
</protein>
<evidence type="ECO:0000313" key="3">
    <source>
        <dbReference type="WBParaSite" id="PEQ_0000112301-mRNA-1"/>
    </source>
</evidence>
<dbReference type="WBParaSite" id="PEQ_0000112301-mRNA-1">
    <property type="protein sequence ID" value="PEQ_0000112301-mRNA-1"/>
    <property type="gene ID" value="PEQ_0000112301"/>
</dbReference>
<evidence type="ECO:0000313" key="2">
    <source>
        <dbReference type="Proteomes" id="UP000887564"/>
    </source>
</evidence>
<keyword evidence="2" id="KW-1185">Reference proteome</keyword>
<name>A0A914R4D0_PAREQ</name>
<sequence length="200" mass="21707">LGSVKAITRVTYHRSRDPRQRPRTGANALPLPRVGMLPVPNLARVSSGSNLKDMTNEGRPADVQKKTQPEKEVTDEQRCYSPSQAISDEALSAGPSSPAELASPDQSSSTAFVDFQFNQCFFSQDESRTLKLKIPTVTLDDKGDVLSITNESPASPPIEKNVYVAQAPKIISGSDLRPPCGQSLHTSSHTYKFLSLLIAL</sequence>
<accession>A0A914R4D0</accession>